<dbReference type="InterPro" id="IPR029063">
    <property type="entry name" value="SAM-dependent_MTases_sf"/>
</dbReference>
<dbReference type="Pfam" id="PF05050">
    <property type="entry name" value="Methyltransf_21"/>
    <property type="match status" value="1"/>
</dbReference>
<name>A0A5J5IKS5_9BACT</name>
<accession>A0A5J5IKS5</accession>
<organism evidence="2 3">
    <name type="scientific">Ginsengibacter hankyongi</name>
    <dbReference type="NCBI Taxonomy" id="2607284"/>
    <lineage>
        <taxon>Bacteria</taxon>
        <taxon>Pseudomonadati</taxon>
        <taxon>Bacteroidota</taxon>
        <taxon>Chitinophagia</taxon>
        <taxon>Chitinophagales</taxon>
        <taxon>Chitinophagaceae</taxon>
        <taxon>Ginsengibacter</taxon>
    </lineage>
</organism>
<dbReference type="PANTHER" id="PTHR34203:SF15">
    <property type="entry name" value="SLL1173 PROTEIN"/>
    <property type="match status" value="1"/>
</dbReference>
<dbReference type="InterPro" id="IPR052514">
    <property type="entry name" value="SAM-dependent_MTase"/>
</dbReference>
<evidence type="ECO:0000313" key="3">
    <source>
        <dbReference type="Proteomes" id="UP000326903"/>
    </source>
</evidence>
<dbReference type="Proteomes" id="UP000326903">
    <property type="component" value="Unassembled WGS sequence"/>
</dbReference>
<dbReference type="InterPro" id="IPR006342">
    <property type="entry name" value="FkbM_mtfrase"/>
</dbReference>
<protein>
    <submittedName>
        <fullName evidence="2">FkbM family methyltransferase</fullName>
    </submittedName>
</protein>
<dbReference type="GO" id="GO:0008168">
    <property type="term" value="F:methyltransferase activity"/>
    <property type="evidence" value="ECO:0007669"/>
    <property type="project" value="UniProtKB-KW"/>
</dbReference>
<dbReference type="GO" id="GO:0032259">
    <property type="term" value="P:methylation"/>
    <property type="evidence" value="ECO:0007669"/>
    <property type="project" value="UniProtKB-KW"/>
</dbReference>
<evidence type="ECO:0000259" key="1">
    <source>
        <dbReference type="Pfam" id="PF05050"/>
    </source>
</evidence>
<keyword evidence="3" id="KW-1185">Reference proteome</keyword>
<dbReference type="NCBIfam" id="TIGR01444">
    <property type="entry name" value="fkbM_fam"/>
    <property type="match status" value="1"/>
</dbReference>
<comment type="caution">
    <text evidence="2">The sequence shown here is derived from an EMBL/GenBank/DDBJ whole genome shotgun (WGS) entry which is preliminary data.</text>
</comment>
<proteinExistence type="predicted"/>
<feature type="domain" description="Methyltransferase FkbM" evidence="1">
    <location>
        <begin position="97"/>
        <end position="256"/>
    </location>
</feature>
<dbReference type="EMBL" id="VYQF01000002">
    <property type="protein sequence ID" value="KAA9039277.1"/>
    <property type="molecule type" value="Genomic_DNA"/>
</dbReference>
<keyword evidence="2" id="KW-0489">Methyltransferase</keyword>
<keyword evidence="2" id="KW-0808">Transferase</keyword>
<reference evidence="2 3" key="1">
    <citation type="submission" date="2019-09" db="EMBL/GenBank/DDBJ databases">
        <title>Draft genome sequence of Ginsengibacter sp. BR5-29.</title>
        <authorList>
            <person name="Im W.-T."/>
        </authorList>
    </citation>
    <scope>NUCLEOTIDE SEQUENCE [LARGE SCALE GENOMIC DNA]</scope>
    <source>
        <strain evidence="2 3">BR5-29</strain>
    </source>
</reference>
<gene>
    <name evidence="2" type="ORF">FW778_10625</name>
</gene>
<dbReference type="AlphaFoldDB" id="A0A5J5IKS5"/>
<dbReference type="Gene3D" id="3.40.50.150">
    <property type="entry name" value="Vaccinia Virus protein VP39"/>
    <property type="match status" value="1"/>
</dbReference>
<evidence type="ECO:0000313" key="2">
    <source>
        <dbReference type="EMBL" id="KAA9039277.1"/>
    </source>
</evidence>
<dbReference type="PANTHER" id="PTHR34203">
    <property type="entry name" value="METHYLTRANSFERASE, FKBM FAMILY PROTEIN"/>
    <property type="match status" value="1"/>
</dbReference>
<sequence>MTRIKEAAHKLIFCYTSTTNFSSFIKIIWFTKLYRYRTKSIKYIKDQSKFFSISLTAFPGKKIFLRIYAGDIDIFYEIFYKKIYELPHSEDKQVIIDAGANVGLATLYFLSRMPNAIIYCIEPDPDNFTFLQKNLQAYISSGKVIPVMAGLYGEDRLMSLKGSHLKYNSVITDINESNSAKVKCYSISALLKIFNIDKSDLFKMDIEGAEENIFRSDVSWLTVVSSVLIEFHSKRIEEICWEKLRAQKFDHIFNSVRKNTSVFYFKKHAS</sequence>
<dbReference type="SUPFAM" id="SSF53335">
    <property type="entry name" value="S-adenosyl-L-methionine-dependent methyltransferases"/>
    <property type="match status" value="1"/>
</dbReference>